<sequence>MILIITASSTSFIRQTRVSITQQHAYIVNHIAHKIGFAIYARNVHSCIYICQNNDFCRTAVFDSQLLLCDLFEECSAQGQIVSDPNKILISFLLCNGEPDNVIFSSSSIQSIPMQTVMANLTLITHFPAASNTWCPFFINNLIYVPLENVVNVYETDTYTLVQTISIPVSSSLSYLRADSQGTLVYMQVNDSTIYIHSLNTNQINSINVSFTNTYLCYSNSFIVILSTWSSEADVYLRTFTNNSAVFLYRISGWGQIYHCVINNDQELIVTVSNVGFQMTMLSTTNYNSTITTIALNTTYLPTGAMLNLDAGGRLYAASNGSWQMSTAFSIDGRLIGTHTGTLDCVGMSSKYKFMLMTTDGSRVSLFEYKPQY</sequence>
<evidence type="ECO:0008006" key="5">
    <source>
        <dbReference type="Google" id="ProtNLM"/>
    </source>
</evidence>
<organism evidence="2 4">
    <name type="scientific">Adineta ricciae</name>
    <name type="common">Rotifer</name>
    <dbReference type="NCBI Taxonomy" id="249248"/>
    <lineage>
        <taxon>Eukaryota</taxon>
        <taxon>Metazoa</taxon>
        <taxon>Spiralia</taxon>
        <taxon>Gnathifera</taxon>
        <taxon>Rotifera</taxon>
        <taxon>Eurotatoria</taxon>
        <taxon>Bdelloidea</taxon>
        <taxon>Adinetida</taxon>
        <taxon>Adinetidae</taxon>
        <taxon>Adineta</taxon>
    </lineage>
</organism>
<keyword evidence="3" id="KW-1185">Reference proteome</keyword>
<dbReference type="Proteomes" id="UP000663852">
    <property type="component" value="Unassembled WGS sequence"/>
</dbReference>
<dbReference type="SUPFAM" id="SSF82171">
    <property type="entry name" value="DPP6 N-terminal domain-like"/>
    <property type="match status" value="1"/>
</dbReference>
<dbReference type="Proteomes" id="UP000663828">
    <property type="component" value="Unassembled WGS sequence"/>
</dbReference>
<dbReference type="EMBL" id="CAJNOJ010000171">
    <property type="protein sequence ID" value="CAF1238203.1"/>
    <property type="molecule type" value="Genomic_DNA"/>
</dbReference>
<name>A0A814Z043_ADIRI</name>
<proteinExistence type="predicted"/>
<evidence type="ECO:0000313" key="4">
    <source>
        <dbReference type="Proteomes" id="UP000663852"/>
    </source>
</evidence>
<accession>A0A814Z043</accession>
<protein>
    <recommendedName>
        <fullName evidence="5">Apple domain-containing protein</fullName>
    </recommendedName>
</protein>
<evidence type="ECO:0000313" key="2">
    <source>
        <dbReference type="EMBL" id="CAF1238203.1"/>
    </source>
</evidence>
<comment type="caution">
    <text evidence="2">The sequence shown here is derived from an EMBL/GenBank/DDBJ whole genome shotgun (WGS) entry which is preliminary data.</text>
</comment>
<dbReference type="EMBL" id="CAJNOR010000003">
    <property type="protein sequence ID" value="CAF0745211.1"/>
    <property type="molecule type" value="Genomic_DNA"/>
</dbReference>
<dbReference type="AlphaFoldDB" id="A0A814Z043"/>
<evidence type="ECO:0000313" key="3">
    <source>
        <dbReference type="Proteomes" id="UP000663828"/>
    </source>
</evidence>
<dbReference type="OrthoDB" id="9984685at2759"/>
<reference evidence="2" key="1">
    <citation type="submission" date="2021-02" db="EMBL/GenBank/DDBJ databases">
        <authorList>
            <person name="Nowell W R."/>
        </authorList>
    </citation>
    <scope>NUCLEOTIDE SEQUENCE</scope>
</reference>
<gene>
    <name evidence="2" type="ORF">EDS130_LOCUS27310</name>
    <name evidence="1" type="ORF">XAT740_LOCUS119</name>
</gene>
<evidence type="ECO:0000313" key="1">
    <source>
        <dbReference type="EMBL" id="CAF0745211.1"/>
    </source>
</evidence>